<organism evidence="8 9">
    <name type="scientific">Polytolypa hystricis (strain UAMH7299)</name>
    <dbReference type="NCBI Taxonomy" id="1447883"/>
    <lineage>
        <taxon>Eukaryota</taxon>
        <taxon>Fungi</taxon>
        <taxon>Dikarya</taxon>
        <taxon>Ascomycota</taxon>
        <taxon>Pezizomycotina</taxon>
        <taxon>Eurotiomycetes</taxon>
        <taxon>Eurotiomycetidae</taxon>
        <taxon>Onygenales</taxon>
        <taxon>Onygenales incertae sedis</taxon>
        <taxon>Polytolypa</taxon>
    </lineage>
</organism>
<dbReference type="InterPro" id="IPR025714">
    <property type="entry name" value="Methyltranfer_dom"/>
</dbReference>
<keyword evidence="5" id="KW-0813">Transport</keyword>
<keyword evidence="1 5" id="KW-0963">Cytoplasm</keyword>
<dbReference type="OrthoDB" id="10069295at2759"/>
<evidence type="ECO:0000256" key="4">
    <source>
        <dbReference type="ARBA" id="ARBA00022691"/>
    </source>
</evidence>
<dbReference type="GO" id="GO:0005737">
    <property type="term" value="C:cytoplasm"/>
    <property type="evidence" value="ECO:0007669"/>
    <property type="project" value="UniProtKB-SubCell"/>
</dbReference>
<keyword evidence="9" id="KW-1185">Reference proteome</keyword>
<feature type="compositionally biased region" description="Low complexity" evidence="6">
    <location>
        <begin position="122"/>
        <end position="141"/>
    </location>
</feature>
<evidence type="ECO:0000256" key="2">
    <source>
        <dbReference type="ARBA" id="ARBA00022603"/>
    </source>
</evidence>
<dbReference type="PANTHER" id="PTHR12843:SF5">
    <property type="entry name" value="EEF1A LYSINE METHYLTRANSFERASE 2"/>
    <property type="match status" value="1"/>
</dbReference>
<feature type="domain" description="Methyltransferase" evidence="7">
    <location>
        <begin position="140"/>
        <end position="315"/>
    </location>
</feature>
<accession>A0A2B7XQU0</accession>
<dbReference type="Proteomes" id="UP000224634">
    <property type="component" value="Unassembled WGS sequence"/>
</dbReference>
<evidence type="ECO:0000256" key="3">
    <source>
        <dbReference type="ARBA" id="ARBA00022679"/>
    </source>
</evidence>
<dbReference type="GO" id="GO:0016192">
    <property type="term" value="P:vesicle-mediated transport"/>
    <property type="evidence" value="ECO:0007669"/>
    <property type="project" value="UniProtKB-UniRule"/>
</dbReference>
<reference evidence="8 9" key="1">
    <citation type="submission" date="2017-10" db="EMBL/GenBank/DDBJ databases">
        <title>Comparative genomics in systemic dimorphic fungi from Ajellomycetaceae.</title>
        <authorList>
            <person name="Munoz J.F."/>
            <person name="Mcewen J.G."/>
            <person name="Clay O.K."/>
            <person name="Cuomo C.A."/>
        </authorList>
    </citation>
    <scope>NUCLEOTIDE SEQUENCE [LARGE SCALE GENOMIC DNA]</scope>
    <source>
        <strain evidence="8 9">UAMH7299</strain>
    </source>
</reference>
<protein>
    <recommendedName>
        <fullName evidence="5">Protein-lysine N-methyltransferase EFM4</fullName>
        <ecNumber evidence="5">2.1.1.-</ecNumber>
    </recommendedName>
    <alternativeName>
        <fullName evidence="5">Elongation factor methyltransferase 4</fullName>
    </alternativeName>
</protein>
<feature type="region of interest" description="Disordered" evidence="6">
    <location>
        <begin position="184"/>
        <end position="205"/>
    </location>
</feature>
<name>A0A2B7XQU0_POLH7</name>
<feature type="compositionally biased region" description="Acidic residues" evidence="6">
    <location>
        <begin position="62"/>
        <end position="84"/>
    </location>
</feature>
<feature type="compositionally biased region" description="Low complexity" evidence="6">
    <location>
        <begin position="187"/>
        <end position="199"/>
    </location>
</feature>
<sequence>MTQQHQQDTLPTHLEPSKLGTKEYWESFYENSLSHISRKKKRPDTGDDDDDVKDYNKPDQSEKEEEEQLDDSDNDDDEYSDNDSDPGTSWFSEHNAPQKVLRFLIDEAFPLAPCNTTTTTAAAAAATSPPTTTSIPTQPTILDLGTGNGSMLTLLRDEGGFTGDMVGVDYSEKSVELARALLHADRSNSNNSNGQQEQGQGEEEANVRFEVYDIFDTTDEVRGKDWFPAQKDGFDIVLDKGTFDAVSLSADVVVQDSASDGGGGGGSGEEKKMVVSGKVVQRRICETYPGIVTRLVRPGGFLVVTSCNWTEEELVRWFTAAALDRIKDEDKGGGGDGLDVWGRVEYPKFRFGGQEGQGVCTVCFQRRGGKS</sequence>
<dbReference type="EC" id="2.1.1.-" evidence="5"/>
<comment type="subcellular location">
    <subcellularLocation>
        <location evidence="5">Cytoplasm</location>
    </subcellularLocation>
</comment>
<keyword evidence="4 5" id="KW-0949">S-adenosyl-L-methionine</keyword>
<feature type="region of interest" description="Disordered" evidence="6">
    <location>
        <begin position="1"/>
        <end position="20"/>
    </location>
</feature>
<dbReference type="STRING" id="1447883.A0A2B7XQU0"/>
<dbReference type="GO" id="GO:0016279">
    <property type="term" value="F:protein-lysine N-methyltransferase activity"/>
    <property type="evidence" value="ECO:0007669"/>
    <property type="project" value="UniProtKB-UniRule"/>
</dbReference>
<dbReference type="CDD" id="cd02440">
    <property type="entry name" value="AdoMet_MTases"/>
    <property type="match status" value="1"/>
</dbReference>
<dbReference type="SUPFAM" id="SSF53335">
    <property type="entry name" value="S-adenosyl-L-methionine-dependent methyltransferases"/>
    <property type="match status" value="1"/>
</dbReference>
<dbReference type="GO" id="GO:0032259">
    <property type="term" value="P:methylation"/>
    <property type="evidence" value="ECO:0007669"/>
    <property type="project" value="UniProtKB-KW"/>
</dbReference>
<feature type="compositionally biased region" description="Polar residues" evidence="6">
    <location>
        <begin position="1"/>
        <end position="10"/>
    </location>
</feature>
<dbReference type="InterPro" id="IPR029063">
    <property type="entry name" value="SAM-dependent_MTases_sf"/>
</dbReference>
<comment type="function">
    <text evidence="5">S-adenosyl-L-methionine-dependent protein-lysine N-methyltransferase that mono- and dimethylates elongation factor 1-alpha at 'Lys-316'. May play a role in intracellular transport.</text>
</comment>
<gene>
    <name evidence="5" type="primary">EFM4</name>
    <name evidence="8" type="ORF">AJ80_07046</name>
</gene>
<dbReference type="AlphaFoldDB" id="A0A2B7XQU0"/>
<dbReference type="HAMAP" id="MF_03188">
    <property type="entry name" value="Methyltr_EFM4"/>
    <property type="match status" value="1"/>
</dbReference>
<dbReference type="InterPro" id="IPR026635">
    <property type="entry name" value="Efm4/METTL10"/>
</dbReference>
<keyword evidence="3 5" id="KW-0808">Transferase</keyword>
<dbReference type="Gene3D" id="3.40.50.150">
    <property type="entry name" value="Vaccinia Virus protein VP39"/>
    <property type="match status" value="1"/>
</dbReference>
<evidence type="ECO:0000256" key="1">
    <source>
        <dbReference type="ARBA" id="ARBA00022490"/>
    </source>
</evidence>
<evidence type="ECO:0000259" key="7">
    <source>
        <dbReference type="Pfam" id="PF13847"/>
    </source>
</evidence>
<feature type="region of interest" description="Disordered" evidence="6">
    <location>
        <begin position="122"/>
        <end position="142"/>
    </location>
</feature>
<keyword evidence="2 5" id="KW-0489">Methyltransferase</keyword>
<evidence type="ECO:0000256" key="5">
    <source>
        <dbReference type="HAMAP-Rule" id="MF_03188"/>
    </source>
</evidence>
<evidence type="ECO:0000256" key="6">
    <source>
        <dbReference type="SAM" id="MobiDB-lite"/>
    </source>
</evidence>
<dbReference type="PANTHER" id="PTHR12843">
    <property type="entry name" value="PROTEIN-LYSINE N-METHYLTRANSFERASE METTL10"/>
    <property type="match status" value="1"/>
</dbReference>
<evidence type="ECO:0000313" key="8">
    <source>
        <dbReference type="EMBL" id="PGH11576.1"/>
    </source>
</evidence>
<comment type="similarity">
    <text evidence="5">Belongs to the class I-like SAM-binding methyltransferase superfamily. EFM4 family.</text>
</comment>
<dbReference type="EMBL" id="PDNA01000130">
    <property type="protein sequence ID" value="PGH11576.1"/>
    <property type="molecule type" value="Genomic_DNA"/>
</dbReference>
<dbReference type="Pfam" id="PF13847">
    <property type="entry name" value="Methyltransf_31"/>
    <property type="match status" value="1"/>
</dbReference>
<comment type="caution">
    <text evidence="8">The sequence shown here is derived from an EMBL/GenBank/DDBJ whole genome shotgun (WGS) entry which is preliminary data.</text>
</comment>
<proteinExistence type="inferred from homology"/>
<feature type="region of interest" description="Disordered" evidence="6">
    <location>
        <begin position="33"/>
        <end position="93"/>
    </location>
</feature>
<evidence type="ECO:0000313" key="9">
    <source>
        <dbReference type="Proteomes" id="UP000224634"/>
    </source>
</evidence>